<organism evidence="6 7">
    <name type="scientific">Lactococcus lactis subsp. lactis</name>
    <name type="common">Streptococcus lactis</name>
    <dbReference type="NCBI Taxonomy" id="1360"/>
    <lineage>
        <taxon>Bacteria</taxon>
        <taxon>Bacillati</taxon>
        <taxon>Bacillota</taxon>
        <taxon>Bacilli</taxon>
        <taxon>Lactobacillales</taxon>
        <taxon>Streptococcaceae</taxon>
        <taxon>Lactococcus</taxon>
    </lineage>
</organism>
<dbReference type="AlphaFoldDB" id="A0A0V8DMH8"/>
<dbReference type="CDD" id="cd05013">
    <property type="entry name" value="SIS_RpiR"/>
    <property type="match status" value="1"/>
</dbReference>
<keyword evidence="1" id="KW-0805">Transcription regulation</keyword>
<accession>A0A0V8DMH8</accession>
<dbReference type="InterPro" id="IPR000281">
    <property type="entry name" value="HTH_RpiR"/>
</dbReference>
<dbReference type="InterPro" id="IPR036388">
    <property type="entry name" value="WH-like_DNA-bd_sf"/>
</dbReference>
<keyword evidence="2" id="KW-0238">DNA-binding</keyword>
<evidence type="ECO:0000256" key="2">
    <source>
        <dbReference type="ARBA" id="ARBA00023125"/>
    </source>
</evidence>
<evidence type="ECO:0000256" key="1">
    <source>
        <dbReference type="ARBA" id="ARBA00023015"/>
    </source>
</evidence>
<dbReference type="EMBL" id="LKLP01000007">
    <property type="protein sequence ID" value="KSU14584.1"/>
    <property type="molecule type" value="Genomic_DNA"/>
</dbReference>
<dbReference type="InterPro" id="IPR009057">
    <property type="entry name" value="Homeodomain-like_sf"/>
</dbReference>
<dbReference type="InterPro" id="IPR035472">
    <property type="entry name" value="RpiR-like_SIS"/>
</dbReference>
<dbReference type="Pfam" id="PF01418">
    <property type="entry name" value="HTH_6"/>
    <property type="match status" value="1"/>
</dbReference>
<reference evidence="7" key="1">
    <citation type="submission" date="2015-10" db="EMBL/GenBank/DDBJ databases">
        <title>Draft Genome Sequences of 11 Lactococcus lactis subspecies cremoris strains.</title>
        <authorList>
            <person name="Wels M."/>
            <person name="Backus L."/>
            <person name="Boekhorst J."/>
            <person name="Dijkstra A."/>
            <person name="Beerthuizen M."/>
            <person name="Kelly W."/>
            <person name="Siezen R."/>
            <person name="Bachmann H."/>
            <person name="Van Hijum S."/>
        </authorList>
    </citation>
    <scope>NUCLEOTIDE SEQUENCE [LARGE SCALE GENOMIC DNA]</scope>
    <source>
        <strain evidence="7">LMG8520</strain>
    </source>
</reference>
<evidence type="ECO:0000259" key="5">
    <source>
        <dbReference type="PROSITE" id="PS51464"/>
    </source>
</evidence>
<dbReference type="InterPro" id="IPR046348">
    <property type="entry name" value="SIS_dom_sf"/>
</dbReference>
<name>A0A0V8DMH8_LACLL</name>
<dbReference type="PROSITE" id="PS51464">
    <property type="entry name" value="SIS"/>
    <property type="match status" value="1"/>
</dbReference>
<dbReference type="GO" id="GO:0097367">
    <property type="term" value="F:carbohydrate derivative binding"/>
    <property type="evidence" value="ECO:0007669"/>
    <property type="project" value="InterPro"/>
</dbReference>
<proteinExistence type="predicted"/>
<dbReference type="RefSeq" id="WP_058209057.1">
    <property type="nucleotide sequence ID" value="NZ_LKLP01000007.1"/>
</dbReference>
<dbReference type="PANTHER" id="PTHR30514">
    <property type="entry name" value="GLUCOKINASE"/>
    <property type="match status" value="1"/>
</dbReference>
<dbReference type="InterPro" id="IPR047640">
    <property type="entry name" value="RpiR-like"/>
</dbReference>
<dbReference type="GO" id="GO:1901135">
    <property type="term" value="P:carbohydrate derivative metabolic process"/>
    <property type="evidence" value="ECO:0007669"/>
    <property type="project" value="InterPro"/>
</dbReference>
<dbReference type="Gene3D" id="1.10.10.10">
    <property type="entry name" value="Winged helix-like DNA-binding domain superfamily/Winged helix DNA-binding domain"/>
    <property type="match status" value="1"/>
</dbReference>
<dbReference type="SUPFAM" id="SSF46689">
    <property type="entry name" value="Homeodomain-like"/>
    <property type="match status" value="1"/>
</dbReference>
<comment type="caution">
    <text evidence="6">The sequence shown here is derived from an EMBL/GenBank/DDBJ whole genome shotgun (WGS) entry which is preliminary data.</text>
</comment>
<dbReference type="Proteomes" id="UP000054230">
    <property type="component" value="Unassembled WGS sequence"/>
</dbReference>
<protein>
    <submittedName>
        <fullName evidence="6">Sialic acid utilization regulator RpiR family</fullName>
    </submittedName>
</protein>
<evidence type="ECO:0000256" key="3">
    <source>
        <dbReference type="ARBA" id="ARBA00023163"/>
    </source>
</evidence>
<dbReference type="Gene3D" id="3.40.50.10490">
    <property type="entry name" value="Glucose-6-phosphate isomerase like protein, domain 1"/>
    <property type="match status" value="1"/>
</dbReference>
<dbReference type="PANTHER" id="PTHR30514:SF10">
    <property type="entry name" value="MURR_RPIR FAMILY TRANSCRIPTIONAL REGULATOR"/>
    <property type="match status" value="1"/>
</dbReference>
<dbReference type="SUPFAM" id="SSF53697">
    <property type="entry name" value="SIS domain"/>
    <property type="match status" value="1"/>
</dbReference>
<evidence type="ECO:0000313" key="7">
    <source>
        <dbReference type="Proteomes" id="UP000054230"/>
    </source>
</evidence>
<feature type="domain" description="HTH rpiR-type" evidence="4">
    <location>
        <begin position="1"/>
        <end position="77"/>
    </location>
</feature>
<dbReference type="Pfam" id="PF01380">
    <property type="entry name" value="SIS"/>
    <property type="match status" value="1"/>
</dbReference>
<dbReference type="GO" id="GO:0003700">
    <property type="term" value="F:DNA-binding transcription factor activity"/>
    <property type="evidence" value="ECO:0007669"/>
    <property type="project" value="InterPro"/>
</dbReference>
<sequence>MDTLLIIRQNYSSFTTVEKKIADYIFEVGEKMLVKSAQEVAGEIGSSSAALVRFSRKLGYDGFSQFKQKLSASYAAHVDDEEYYKEVNDSETPTSIKNKLKVRVNHMVETTNSALLDDEIMEAVSSIDAAENIFVFGIGASSMVAQDIFQKFSRIGKQVIFIQDAHLFVSSLSVSNKKTIFIGISMKGETKEVLELASVVKNMKIPIIAITSRENSSLGQMADCILHSVSGEDYQMRNAATMSLMAQLYVVDILFYMYVSEHFTESYDKLEKTRDAIKLLEKKWQD</sequence>
<evidence type="ECO:0000259" key="4">
    <source>
        <dbReference type="PROSITE" id="PS51071"/>
    </source>
</evidence>
<gene>
    <name evidence="6" type="ORF">LMG8520_0235</name>
</gene>
<dbReference type="PROSITE" id="PS51071">
    <property type="entry name" value="HTH_RPIR"/>
    <property type="match status" value="1"/>
</dbReference>
<feature type="domain" description="SIS" evidence="5">
    <location>
        <begin position="123"/>
        <end position="264"/>
    </location>
</feature>
<dbReference type="PATRIC" id="fig|1360.106.peg.202"/>
<keyword evidence="3" id="KW-0804">Transcription</keyword>
<dbReference type="GO" id="GO:0003677">
    <property type="term" value="F:DNA binding"/>
    <property type="evidence" value="ECO:0007669"/>
    <property type="project" value="UniProtKB-KW"/>
</dbReference>
<dbReference type="InterPro" id="IPR001347">
    <property type="entry name" value="SIS_dom"/>
</dbReference>
<evidence type="ECO:0000313" key="6">
    <source>
        <dbReference type="EMBL" id="KSU14584.1"/>
    </source>
</evidence>